<proteinExistence type="predicted"/>
<keyword evidence="3" id="KW-1185">Reference proteome</keyword>
<feature type="region of interest" description="Disordered" evidence="1">
    <location>
        <begin position="57"/>
        <end position="109"/>
    </location>
</feature>
<name>A0AAD7S877_9TELE</name>
<dbReference type="AlphaFoldDB" id="A0AAD7S877"/>
<comment type="caution">
    <text evidence="2">The sequence shown here is derived from an EMBL/GenBank/DDBJ whole genome shotgun (WGS) entry which is preliminary data.</text>
</comment>
<gene>
    <name evidence="2" type="ORF">AAFF_G00434030</name>
</gene>
<dbReference type="Proteomes" id="UP001221898">
    <property type="component" value="Unassembled WGS sequence"/>
</dbReference>
<organism evidence="2 3">
    <name type="scientific">Aldrovandia affinis</name>
    <dbReference type="NCBI Taxonomy" id="143900"/>
    <lineage>
        <taxon>Eukaryota</taxon>
        <taxon>Metazoa</taxon>
        <taxon>Chordata</taxon>
        <taxon>Craniata</taxon>
        <taxon>Vertebrata</taxon>
        <taxon>Euteleostomi</taxon>
        <taxon>Actinopterygii</taxon>
        <taxon>Neopterygii</taxon>
        <taxon>Teleostei</taxon>
        <taxon>Notacanthiformes</taxon>
        <taxon>Halosauridae</taxon>
        <taxon>Aldrovandia</taxon>
    </lineage>
</organism>
<dbReference type="EMBL" id="JAINUG010000095">
    <property type="protein sequence ID" value="KAJ8397714.1"/>
    <property type="molecule type" value="Genomic_DNA"/>
</dbReference>
<accession>A0AAD7S877</accession>
<reference evidence="2" key="1">
    <citation type="journal article" date="2023" name="Science">
        <title>Genome structures resolve the early diversification of teleost fishes.</title>
        <authorList>
            <person name="Parey E."/>
            <person name="Louis A."/>
            <person name="Montfort J."/>
            <person name="Bouchez O."/>
            <person name="Roques C."/>
            <person name="Iampietro C."/>
            <person name="Lluch J."/>
            <person name="Castinel A."/>
            <person name="Donnadieu C."/>
            <person name="Desvignes T."/>
            <person name="Floi Bucao C."/>
            <person name="Jouanno E."/>
            <person name="Wen M."/>
            <person name="Mejri S."/>
            <person name="Dirks R."/>
            <person name="Jansen H."/>
            <person name="Henkel C."/>
            <person name="Chen W.J."/>
            <person name="Zahm M."/>
            <person name="Cabau C."/>
            <person name="Klopp C."/>
            <person name="Thompson A.W."/>
            <person name="Robinson-Rechavi M."/>
            <person name="Braasch I."/>
            <person name="Lecointre G."/>
            <person name="Bobe J."/>
            <person name="Postlethwait J.H."/>
            <person name="Berthelot C."/>
            <person name="Roest Crollius H."/>
            <person name="Guiguen Y."/>
        </authorList>
    </citation>
    <scope>NUCLEOTIDE SEQUENCE</scope>
    <source>
        <strain evidence="2">NC1722</strain>
    </source>
</reference>
<sequence length="170" mass="18464">MHTCFAVDIPPVPDDHLFRSDKPHRSALSTEEGRVRCPSGSGAGLFCGRWTRSDAPLPGHRLRPPECERETAPYPGRKPRLPGYSRAGSRPPPPRGPSQAFRKPAEVSVETRDTRCGGVVLACGGLDPYGTNPRAPSAFGFDRGARSADFNLLLVLNTEDGHRGPGQRKR</sequence>
<evidence type="ECO:0000313" key="3">
    <source>
        <dbReference type="Proteomes" id="UP001221898"/>
    </source>
</evidence>
<evidence type="ECO:0000313" key="2">
    <source>
        <dbReference type="EMBL" id="KAJ8397714.1"/>
    </source>
</evidence>
<evidence type="ECO:0000256" key="1">
    <source>
        <dbReference type="SAM" id="MobiDB-lite"/>
    </source>
</evidence>
<protein>
    <submittedName>
        <fullName evidence="2">Uncharacterized protein</fullName>
    </submittedName>
</protein>